<keyword evidence="3" id="KW-1185">Reference proteome</keyword>
<feature type="compositionally biased region" description="Polar residues" evidence="1">
    <location>
        <begin position="390"/>
        <end position="399"/>
    </location>
</feature>
<feature type="region of interest" description="Disordered" evidence="1">
    <location>
        <begin position="171"/>
        <end position="201"/>
    </location>
</feature>
<proteinExistence type="predicted"/>
<dbReference type="AlphaFoldDB" id="A0A9N7YVJ4"/>
<feature type="compositionally biased region" description="Basic and acidic residues" evidence="1">
    <location>
        <begin position="315"/>
        <end position="324"/>
    </location>
</feature>
<accession>A0A9N7YVJ4</accession>
<name>A0A9N7YVJ4_PLEPL</name>
<organism evidence="2 3">
    <name type="scientific">Pleuronectes platessa</name>
    <name type="common">European plaice</name>
    <dbReference type="NCBI Taxonomy" id="8262"/>
    <lineage>
        <taxon>Eukaryota</taxon>
        <taxon>Metazoa</taxon>
        <taxon>Chordata</taxon>
        <taxon>Craniata</taxon>
        <taxon>Vertebrata</taxon>
        <taxon>Euteleostomi</taxon>
        <taxon>Actinopterygii</taxon>
        <taxon>Neopterygii</taxon>
        <taxon>Teleostei</taxon>
        <taxon>Neoteleostei</taxon>
        <taxon>Acanthomorphata</taxon>
        <taxon>Carangaria</taxon>
        <taxon>Pleuronectiformes</taxon>
        <taxon>Pleuronectoidei</taxon>
        <taxon>Pleuronectidae</taxon>
        <taxon>Pleuronectes</taxon>
    </lineage>
</organism>
<evidence type="ECO:0000256" key="1">
    <source>
        <dbReference type="SAM" id="MobiDB-lite"/>
    </source>
</evidence>
<feature type="compositionally biased region" description="Low complexity" evidence="1">
    <location>
        <begin position="178"/>
        <end position="201"/>
    </location>
</feature>
<gene>
    <name evidence="2" type="ORF">PLEPLA_LOCUS27076</name>
</gene>
<feature type="compositionally biased region" description="Low complexity" evidence="1">
    <location>
        <begin position="358"/>
        <end position="370"/>
    </location>
</feature>
<feature type="region of interest" description="Disordered" evidence="1">
    <location>
        <begin position="249"/>
        <end position="280"/>
    </location>
</feature>
<protein>
    <submittedName>
        <fullName evidence="2">Uncharacterized protein</fullName>
    </submittedName>
</protein>
<comment type="caution">
    <text evidence="2">The sequence shown here is derived from an EMBL/GenBank/DDBJ whole genome shotgun (WGS) entry which is preliminary data.</text>
</comment>
<dbReference type="EMBL" id="CADEAL010002255">
    <property type="protein sequence ID" value="CAB1439255.1"/>
    <property type="molecule type" value="Genomic_DNA"/>
</dbReference>
<reference evidence="2" key="1">
    <citation type="submission" date="2020-03" db="EMBL/GenBank/DDBJ databases">
        <authorList>
            <person name="Weist P."/>
        </authorList>
    </citation>
    <scope>NUCLEOTIDE SEQUENCE</scope>
</reference>
<sequence>MHTRFLSSHLHITPSSHLHLHITSLLLSPSAQSHPSFSSPSAIHTLLTSLSLIIHLHITPSSHHPFCAHTRPLISICHSTPISLISICNHIPPLLSPSAHHILLSYPICTSHPSSHLHLHITSSSLISSAHHIPPLISPSAHHIPPLISILYITPSYHLICISHPSSHPSSHLHLHTSHPSSHPSSLSPSAHHTSSHLHAPVDSGPHLALFSLHSRPFLTDNPTPTPPLPSHDSFRMLSKHPRTAHTLAETRTHQSLPNPSATLTRSDPPGCGTPKAPETTSFWTTALKTPPQLHLGGTQEQAVSRVLRDLGDLHLHHQGDPRGNRTPRHPNLTLLDHSPNNSPAPARRGLGTSYQATTPSTGPGRSPPTKHQGPDTTSPHPHPVPDNTGWHTTSTPTIETGPPISDQQTDDTSCTPNQAPPTTDTT</sequence>
<evidence type="ECO:0000313" key="2">
    <source>
        <dbReference type="EMBL" id="CAB1439255.1"/>
    </source>
</evidence>
<evidence type="ECO:0000313" key="3">
    <source>
        <dbReference type="Proteomes" id="UP001153269"/>
    </source>
</evidence>
<feature type="region of interest" description="Disordered" evidence="1">
    <location>
        <begin position="315"/>
        <end position="427"/>
    </location>
</feature>
<dbReference type="Proteomes" id="UP001153269">
    <property type="component" value="Unassembled WGS sequence"/>
</dbReference>
<feature type="compositionally biased region" description="Polar residues" evidence="1">
    <location>
        <begin position="254"/>
        <end position="266"/>
    </location>
</feature>
<feature type="compositionally biased region" description="Polar residues" evidence="1">
    <location>
        <begin position="406"/>
        <end position="427"/>
    </location>
</feature>